<keyword evidence="12 14" id="KW-0464">Manganese</keyword>
<dbReference type="Pfam" id="PF00926">
    <property type="entry name" value="DHBP_synthase"/>
    <property type="match status" value="1"/>
</dbReference>
<feature type="binding site" evidence="14">
    <location>
        <position position="32"/>
    </location>
    <ligand>
        <name>D-ribulose 5-phosphate</name>
        <dbReference type="ChEBI" id="CHEBI:58121"/>
    </ligand>
</feature>
<comment type="function">
    <text evidence="3 14 15">Catalyzes the conversion of D-ribulose 5-phosphate to formate and 3,4-dihydroxy-2-butanone 4-phosphate.</text>
</comment>
<dbReference type="AlphaFoldDB" id="W4M7B0"/>
<proteinExistence type="inferred from homology"/>
<comment type="caution">
    <text evidence="14">Lacks conserved residue(s) required for the propagation of feature annotation.</text>
</comment>
<evidence type="ECO:0000256" key="12">
    <source>
        <dbReference type="ARBA" id="ARBA00023211"/>
    </source>
</evidence>
<dbReference type="SUPFAM" id="SSF55821">
    <property type="entry name" value="YrdC/RibB"/>
    <property type="match status" value="1"/>
</dbReference>
<evidence type="ECO:0000256" key="7">
    <source>
        <dbReference type="ARBA" id="ARBA00012153"/>
    </source>
</evidence>
<dbReference type="GO" id="GO:0005829">
    <property type="term" value="C:cytosol"/>
    <property type="evidence" value="ECO:0007669"/>
    <property type="project" value="TreeGrafter"/>
</dbReference>
<comment type="similarity">
    <text evidence="14 15">Belongs to the DHBP synthase family.</text>
</comment>
<dbReference type="EMBL" id="AZHX01000868">
    <property type="protein sequence ID" value="ETX05781.1"/>
    <property type="molecule type" value="Genomic_DNA"/>
</dbReference>
<dbReference type="GO" id="GO:0009231">
    <property type="term" value="P:riboflavin biosynthetic process"/>
    <property type="evidence" value="ECO:0007669"/>
    <property type="project" value="UniProtKB-UniRule"/>
</dbReference>
<evidence type="ECO:0000256" key="1">
    <source>
        <dbReference type="ARBA" id="ARBA00000141"/>
    </source>
</evidence>
<comment type="similarity">
    <text evidence="5">In the N-terminal section; belongs to the DHBP synthase family.</text>
</comment>
<evidence type="ECO:0000313" key="17">
    <source>
        <dbReference type="Proteomes" id="UP000019140"/>
    </source>
</evidence>
<dbReference type="EC" id="4.1.99.12" evidence="7 14"/>
<evidence type="ECO:0000256" key="10">
    <source>
        <dbReference type="ARBA" id="ARBA00022723"/>
    </source>
</evidence>
<evidence type="ECO:0000313" key="16">
    <source>
        <dbReference type="EMBL" id="ETX05781.1"/>
    </source>
</evidence>
<comment type="cofactor">
    <cofactor evidence="14 15">
        <name>Mg(2+)</name>
        <dbReference type="ChEBI" id="CHEBI:18420"/>
    </cofactor>
    <cofactor evidence="14 15">
        <name>Mn(2+)</name>
        <dbReference type="ChEBI" id="CHEBI:29035"/>
    </cofactor>
    <text evidence="14 15">Binds 2 divalent metal cations per subunit. Magnesium or manganese.</text>
</comment>
<organism evidence="16 17">
    <name type="scientific">Candidatus Entotheonella gemina</name>
    <dbReference type="NCBI Taxonomy" id="1429439"/>
    <lineage>
        <taxon>Bacteria</taxon>
        <taxon>Pseudomonadati</taxon>
        <taxon>Nitrospinota/Tectimicrobiota group</taxon>
        <taxon>Candidatus Tectimicrobiota</taxon>
        <taxon>Candidatus Entotheonellia</taxon>
        <taxon>Candidatus Entotheonellales</taxon>
        <taxon>Candidatus Entotheonellaceae</taxon>
        <taxon>Candidatus Entotheonella</taxon>
    </lineage>
</organism>
<evidence type="ECO:0000256" key="9">
    <source>
        <dbReference type="ARBA" id="ARBA00022619"/>
    </source>
</evidence>
<feature type="site" description="Essential for catalytic activity" evidence="14">
    <location>
        <position position="164"/>
    </location>
</feature>
<feature type="binding site" evidence="14">
    <location>
        <position position="28"/>
    </location>
    <ligand>
        <name>Mg(2+)</name>
        <dbReference type="ChEBI" id="CHEBI:18420"/>
        <label>1</label>
    </ligand>
</feature>
<dbReference type="InterPro" id="IPR000422">
    <property type="entry name" value="DHBP_synthase_RibB"/>
</dbReference>
<dbReference type="FunFam" id="3.90.870.10:FF:000001">
    <property type="entry name" value="Riboflavin biosynthesis protein RibBA"/>
    <property type="match status" value="1"/>
</dbReference>
<dbReference type="PANTHER" id="PTHR21327:SF18">
    <property type="entry name" value="3,4-DIHYDROXY-2-BUTANONE 4-PHOSPHATE SYNTHASE"/>
    <property type="match status" value="1"/>
</dbReference>
<keyword evidence="17" id="KW-1185">Reference proteome</keyword>
<evidence type="ECO:0000256" key="2">
    <source>
        <dbReference type="ARBA" id="ARBA00001936"/>
    </source>
</evidence>
<dbReference type="GO" id="GO:0008686">
    <property type="term" value="F:3,4-dihydroxy-2-butanone-4-phosphate synthase activity"/>
    <property type="evidence" value="ECO:0007669"/>
    <property type="project" value="UniProtKB-UniRule"/>
</dbReference>
<dbReference type="InterPro" id="IPR017945">
    <property type="entry name" value="DHBP_synth_RibB-like_a/b_dom"/>
</dbReference>
<comment type="similarity">
    <text evidence="6">In the C-terminal section; belongs to the GTP cyclohydrolase II family.</text>
</comment>
<comment type="subunit">
    <text evidence="14 15">Homodimer.</text>
</comment>
<sequence length="208" mass="22183">MSTTTAERAIRDIQHGKMVIVCDDESRENEGDLCIAAEHVTPAALTFMARHACGLICLAMMPERLDQLGLPLMAENPNALHGTAFTISIDAIEGVSTGISSADRAVTIHKALDPAAQPHDFARPGHIFPLRACPEGVLGRRGQTEGSVDLARLAGLQPAGVICEIMNADGTMARRPQLEQFAAIYGFNIVTIADLVAYREAHAAHHAA</sequence>
<gene>
    <name evidence="14" type="primary">ribB</name>
    <name evidence="16" type="ORF">ETSY2_20960</name>
</gene>
<name>W4M7B0_9BACT</name>
<comment type="pathway">
    <text evidence="4 14 15">Cofactor biosynthesis; riboflavin biosynthesis; 2-hydroxy-3-oxobutyl phosphate from D-ribulose 5-phosphate: step 1/1.</text>
</comment>
<dbReference type="Gene3D" id="3.90.870.10">
    <property type="entry name" value="DHBP synthase"/>
    <property type="match status" value="1"/>
</dbReference>
<accession>W4M7B0</accession>
<reference evidence="16 17" key="1">
    <citation type="journal article" date="2014" name="Nature">
        <title>An environmental bacterial taxon with a large and distinct metabolic repertoire.</title>
        <authorList>
            <person name="Wilson M.C."/>
            <person name="Mori T."/>
            <person name="Ruckert C."/>
            <person name="Uria A.R."/>
            <person name="Helf M.J."/>
            <person name="Takada K."/>
            <person name="Gernert C."/>
            <person name="Steffens U.A."/>
            <person name="Heycke N."/>
            <person name="Schmitt S."/>
            <person name="Rinke C."/>
            <person name="Helfrich E.J."/>
            <person name="Brachmann A.O."/>
            <person name="Gurgui C."/>
            <person name="Wakimoto T."/>
            <person name="Kracht M."/>
            <person name="Crusemann M."/>
            <person name="Hentschel U."/>
            <person name="Abe I."/>
            <person name="Matsunaga S."/>
            <person name="Kalinowski J."/>
            <person name="Takeyama H."/>
            <person name="Piel J."/>
        </authorList>
    </citation>
    <scope>NUCLEOTIDE SEQUENCE [LARGE SCALE GENOMIC DNA]</scope>
    <source>
        <strain evidence="17">TSY2</strain>
    </source>
</reference>
<dbReference type="PANTHER" id="PTHR21327">
    <property type="entry name" value="GTP CYCLOHYDROLASE II-RELATED"/>
    <property type="match status" value="1"/>
</dbReference>
<dbReference type="GO" id="GO:0030145">
    <property type="term" value="F:manganese ion binding"/>
    <property type="evidence" value="ECO:0007669"/>
    <property type="project" value="UniProtKB-UniRule"/>
</dbReference>
<comment type="catalytic activity">
    <reaction evidence="1 14 15">
        <text>D-ribulose 5-phosphate = (2S)-2-hydroxy-3-oxobutyl phosphate + formate + H(+)</text>
        <dbReference type="Rhea" id="RHEA:18457"/>
        <dbReference type="ChEBI" id="CHEBI:15378"/>
        <dbReference type="ChEBI" id="CHEBI:15740"/>
        <dbReference type="ChEBI" id="CHEBI:58121"/>
        <dbReference type="ChEBI" id="CHEBI:58830"/>
        <dbReference type="EC" id="4.1.99.12"/>
    </reaction>
</comment>
<dbReference type="Proteomes" id="UP000019140">
    <property type="component" value="Unassembled WGS sequence"/>
</dbReference>
<dbReference type="HAMAP" id="MF_00180">
    <property type="entry name" value="RibB"/>
    <property type="match status" value="1"/>
</dbReference>
<evidence type="ECO:0000256" key="13">
    <source>
        <dbReference type="ARBA" id="ARBA00023239"/>
    </source>
</evidence>
<keyword evidence="9 14" id="KW-0686">Riboflavin biosynthesis</keyword>
<protein>
    <recommendedName>
        <fullName evidence="8 14">3,4-dihydroxy-2-butanone 4-phosphate synthase</fullName>
        <shortName evidence="14 15">DHBP synthase</shortName>
        <ecNumber evidence="7 14">4.1.99.12</ecNumber>
    </recommendedName>
</protein>
<dbReference type="UniPathway" id="UPA00275">
    <property type="reaction ID" value="UER00399"/>
</dbReference>
<keyword evidence="10 14" id="KW-0479">Metal-binding</keyword>
<dbReference type="HOGENOM" id="CLU_020273_3_0_7"/>
<feature type="binding site" evidence="14">
    <location>
        <begin position="27"/>
        <end position="28"/>
    </location>
    <ligand>
        <name>D-ribulose 5-phosphate</name>
        <dbReference type="ChEBI" id="CHEBI:58121"/>
    </ligand>
</feature>
<evidence type="ECO:0000256" key="6">
    <source>
        <dbReference type="ARBA" id="ARBA00008976"/>
    </source>
</evidence>
<evidence type="ECO:0000256" key="8">
    <source>
        <dbReference type="ARBA" id="ARBA00018836"/>
    </source>
</evidence>
<evidence type="ECO:0000256" key="15">
    <source>
        <dbReference type="RuleBase" id="RU003843"/>
    </source>
</evidence>
<comment type="caution">
    <text evidence="16">The sequence shown here is derived from an EMBL/GenBank/DDBJ whole genome shotgun (WGS) entry which is preliminary data.</text>
</comment>
<feature type="site" description="Essential for catalytic activity" evidence="14">
    <location>
        <position position="126"/>
    </location>
</feature>
<dbReference type="NCBIfam" id="TIGR00506">
    <property type="entry name" value="ribB"/>
    <property type="match status" value="1"/>
</dbReference>
<evidence type="ECO:0000256" key="14">
    <source>
        <dbReference type="HAMAP-Rule" id="MF_00180"/>
    </source>
</evidence>
<evidence type="ECO:0000256" key="11">
    <source>
        <dbReference type="ARBA" id="ARBA00022842"/>
    </source>
</evidence>
<evidence type="ECO:0000256" key="5">
    <source>
        <dbReference type="ARBA" id="ARBA00005520"/>
    </source>
</evidence>
<comment type="cofactor">
    <cofactor evidence="2">
        <name>Mn(2+)</name>
        <dbReference type="ChEBI" id="CHEBI:29035"/>
    </cofactor>
</comment>
<keyword evidence="13 14" id="KW-0456">Lyase</keyword>
<evidence type="ECO:0000256" key="3">
    <source>
        <dbReference type="ARBA" id="ARBA00002284"/>
    </source>
</evidence>
<evidence type="ECO:0000256" key="4">
    <source>
        <dbReference type="ARBA" id="ARBA00004904"/>
    </source>
</evidence>
<feature type="binding site" evidence="14">
    <location>
        <position position="28"/>
    </location>
    <ligand>
        <name>Mg(2+)</name>
        <dbReference type="ChEBI" id="CHEBI:18420"/>
        <label>2</label>
    </ligand>
</feature>
<keyword evidence="11 14" id="KW-0460">Magnesium</keyword>
<dbReference type="GO" id="GO:0000287">
    <property type="term" value="F:magnesium ion binding"/>
    <property type="evidence" value="ECO:0007669"/>
    <property type="project" value="UniProtKB-UniRule"/>
</dbReference>
<dbReference type="PATRIC" id="fig|1429439.4.peg.3562"/>
<feature type="binding site" evidence="14">
    <location>
        <begin position="140"/>
        <end position="144"/>
    </location>
    <ligand>
        <name>D-ribulose 5-phosphate</name>
        <dbReference type="ChEBI" id="CHEBI:58121"/>
    </ligand>
</feature>